<evidence type="ECO:0000256" key="1">
    <source>
        <dbReference type="SAM" id="Phobius"/>
    </source>
</evidence>
<dbReference type="AlphaFoldDB" id="V6LFK9"/>
<keyword evidence="1" id="KW-0472">Membrane</keyword>
<feature type="transmembrane region" description="Helical" evidence="1">
    <location>
        <begin position="389"/>
        <end position="412"/>
    </location>
</feature>
<gene>
    <name evidence="2" type="ORF">SS50377_17236</name>
    <name evidence="3" type="ORF">SS50377_25025</name>
</gene>
<accession>V6LFK9</accession>
<keyword evidence="1" id="KW-1133">Transmembrane helix</keyword>
<protein>
    <submittedName>
        <fullName evidence="2">Uncharacterized protein</fullName>
    </submittedName>
</protein>
<dbReference type="VEuPathDB" id="GiardiaDB:SS50377_25025"/>
<reference evidence="2 3" key="1">
    <citation type="journal article" date="2014" name="PLoS Genet.">
        <title>The Genome of Spironucleus salmonicida Highlights a Fish Pathogen Adapted to Fluctuating Environments.</title>
        <authorList>
            <person name="Xu F."/>
            <person name="Jerlstrom-Hultqvist J."/>
            <person name="Einarsson E."/>
            <person name="Astvaldsson A."/>
            <person name="Svard S.G."/>
            <person name="Andersson J.O."/>
        </authorList>
    </citation>
    <scope>NUCLEOTIDE SEQUENCE</scope>
    <source>
        <strain evidence="3">ATCC 50377</strain>
    </source>
</reference>
<evidence type="ECO:0000313" key="3">
    <source>
        <dbReference type="EMBL" id="KAH0572910.1"/>
    </source>
</evidence>
<evidence type="ECO:0000313" key="4">
    <source>
        <dbReference type="Proteomes" id="UP000018208"/>
    </source>
</evidence>
<dbReference type="Proteomes" id="UP000018208">
    <property type="component" value="Unassembled WGS sequence"/>
</dbReference>
<evidence type="ECO:0000313" key="2">
    <source>
        <dbReference type="EMBL" id="EST43078.1"/>
    </source>
</evidence>
<keyword evidence="1" id="KW-0812">Transmembrane</keyword>
<dbReference type="EMBL" id="AUWU02000005">
    <property type="protein sequence ID" value="KAH0572910.1"/>
    <property type="molecule type" value="Genomic_DNA"/>
</dbReference>
<organism evidence="2">
    <name type="scientific">Spironucleus salmonicida</name>
    <dbReference type="NCBI Taxonomy" id="348837"/>
    <lineage>
        <taxon>Eukaryota</taxon>
        <taxon>Metamonada</taxon>
        <taxon>Diplomonadida</taxon>
        <taxon>Hexamitidae</taxon>
        <taxon>Hexamitinae</taxon>
        <taxon>Spironucleus</taxon>
    </lineage>
</organism>
<name>V6LFK9_9EUKA</name>
<reference evidence="3" key="2">
    <citation type="submission" date="2020-12" db="EMBL/GenBank/DDBJ databases">
        <title>New Spironucleus salmonicida genome in near-complete chromosomes.</title>
        <authorList>
            <person name="Xu F."/>
            <person name="Kurt Z."/>
            <person name="Jimenez-Gonzalez A."/>
            <person name="Astvaldsson A."/>
            <person name="Andersson J.O."/>
            <person name="Svard S.G."/>
        </authorList>
    </citation>
    <scope>NUCLEOTIDE SEQUENCE</scope>
    <source>
        <strain evidence="3">ATCC 50377</strain>
    </source>
</reference>
<sequence length="552" mass="61682">MLICLSLQICSKATPCTGTALVLSESVTNPVSANFVNGNFHQINKIDASRVQNAVLRLNGGECPRFIINSTIIGSCVARQAMEVLFSQVHTLIVEGVSLKLQNSTVFQIQGDISELIIVDSNIQSVRALVQKVAIMNSNVMFQDSNFNVINKVETSNIKIIGNLFDYSLIYIIKNSNISVFFVSMGYMQQEVRMVTNSNITIVGHIVLNSTEGDGKVLYKSPFQHVESSKIMLKYTLFVKDVSLDQVSFNFGEDSDADNIQRNFSFVSASQKEAKLTFDFKFNASKSALRFSTETEALSCSLNGATAPYYITGSFIGQCSRGTPMIFPEHGNLIIEFDLNLPFTLDSDQICSIDEVFDKICQKQVICSYGFMLSIDPLQCVTSPYTLQLILTVISFLLVLVLLVLLILLLCCREKIAIFHQHHVQDQPDPPKILPVVHLNLDQSATSTSGSRLIQSRASTRNESHQKLAPTGIYGANFVPKPRVKFNRVEINSDDEDAPMDYLKLMNEQMNIKNETVKTLYQGEELLDDDNLLKYMTKNKGVVRQKTEMEEE</sequence>
<dbReference type="EMBL" id="KI546146">
    <property type="protein sequence ID" value="EST43078.1"/>
    <property type="molecule type" value="Genomic_DNA"/>
</dbReference>
<proteinExistence type="predicted"/>
<keyword evidence="4" id="KW-1185">Reference proteome</keyword>